<reference evidence="4" key="1">
    <citation type="journal article" date="2019" name="Int. J. Syst. Evol. Microbiol.">
        <title>The Global Catalogue of Microorganisms (GCM) 10K type strain sequencing project: providing services to taxonomists for standard genome sequencing and annotation.</title>
        <authorList>
            <consortium name="The Broad Institute Genomics Platform"/>
            <consortium name="The Broad Institute Genome Sequencing Center for Infectious Disease"/>
            <person name="Wu L."/>
            <person name="Ma J."/>
        </authorList>
    </citation>
    <scope>NUCLEOTIDE SEQUENCE [LARGE SCALE GENOMIC DNA]</scope>
    <source>
        <strain evidence="4">KCTC 23299</strain>
    </source>
</reference>
<dbReference type="Proteomes" id="UP001597511">
    <property type="component" value="Unassembled WGS sequence"/>
</dbReference>
<gene>
    <name evidence="3" type="ORF">ACFS6H_17275</name>
</gene>
<accession>A0ABW6ABA0</accession>
<feature type="compositionally biased region" description="Basic and acidic residues" evidence="1">
    <location>
        <begin position="33"/>
        <end position="44"/>
    </location>
</feature>
<evidence type="ECO:0008006" key="5">
    <source>
        <dbReference type="Google" id="ProtNLM"/>
    </source>
</evidence>
<dbReference type="EMBL" id="JBHUOZ010000003">
    <property type="protein sequence ID" value="MFD2921483.1"/>
    <property type="molecule type" value="Genomic_DNA"/>
</dbReference>
<keyword evidence="2" id="KW-0732">Signal</keyword>
<evidence type="ECO:0000313" key="3">
    <source>
        <dbReference type="EMBL" id="MFD2921483.1"/>
    </source>
</evidence>
<feature type="signal peptide" evidence="2">
    <location>
        <begin position="1"/>
        <end position="23"/>
    </location>
</feature>
<dbReference type="RefSeq" id="WP_386101876.1">
    <property type="nucleotide sequence ID" value="NZ_JBHUOZ010000003.1"/>
</dbReference>
<evidence type="ECO:0000313" key="4">
    <source>
        <dbReference type="Proteomes" id="UP001597511"/>
    </source>
</evidence>
<evidence type="ECO:0000256" key="2">
    <source>
        <dbReference type="SAM" id="SignalP"/>
    </source>
</evidence>
<dbReference type="PROSITE" id="PS51257">
    <property type="entry name" value="PROKAR_LIPOPROTEIN"/>
    <property type="match status" value="1"/>
</dbReference>
<organism evidence="3 4">
    <name type="scientific">Terrimonas rubra</name>
    <dbReference type="NCBI Taxonomy" id="1035890"/>
    <lineage>
        <taxon>Bacteria</taxon>
        <taxon>Pseudomonadati</taxon>
        <taxon>Bacteroidota</taxon>
        <taxon>Chitinophagia</taxon>
        <taxon>Chitinophagales</taxon>
        <taxon>Chitinophagaceae</taxon>
        <taxon>Terrimonas</taxon>
    </lineage>
</organism>
<feature type="chain" id="PRO_5046834146" description="Lipoprotein" evidence="2">
    <location>
        <begin position="24"/>
        <end position="261"/>
    </location>
</feature>
<feature type="region of interest" description="Disordered" evidence="1">
    <location>
        <begin position="31"/>
        <end position="55"/>
    </location>
</feature>
<protein>
    <recommendedName>
        <fullName evidence="5">Lipoprotein</fullName>
    </recommendedName>
</protein>
<keyword evidence="4" id="KW-1185">Reference proteome</keyword>
<evidence type="ECO:0000256" key="1">
    <source>
        <dbReference type="SAM" id="MobiDB-lite"/>
    </source>
</evidence>
<comment type="caution">
    <text evidence="3">The sequence shown here is derived from an EMBL/GenBank/DDBJ whole genome shotgun (WGS) entry which is preliminary data.</text>
</comment>
<name>A0ABW6ABA0_9BACT</name>
<sequence length="261" mass="29898">MKRKLFKKISATILLSMFLVSCGQEVKTNTAPETKDTINNKTIEEQPGVQSNPTPVKTEVQIEKINAQQFASAQQQAKVNKPVEKITDFKLVQKQLAGIVEFAALGDYLGVKKINFRNGTTSGDKDQLDECSFQAYFPAEDILLLECGHTTDRSFDLSTGKETYDTGNPGLVTTSPTGKYRLNKVFEGQECFEHFLQEKKQNKFQKIVELNKPFEKQFNKWLCVVEKEFWTDDFTLYFGLVTRYKEEGNEYEYYKVKITGQ</sequence>
<proteinExistence type="predicted"/>